<dbReference type="InterPro" id="IPR036770">
    <property type="entry name" value="Ankyrin_rpt-contain_sf"/>
</dbReference>
<dbReference type="PANTHER" id="PTHR24172">
    <property type="entry name" value="ANK_REP_REGION DOMAIN-CONTAINING PROTEIN"/>
    <property type="match status" value="1"/>
</dbReference>
<dbReference type="Proteomes" id="UP000549394">
    <property type="component" value="Unassembled WGS sequence"/>
</dbReference>
<dbReference type="OrthoDB" id="432281at2759"/>
<evidence type="ECO:0000313" key="1">
    <source>
        <dbReference type="EMBL" id="CAD5119108.1"/>
    </source>
</evidence>
<sequence length="710" mass="81709">MLRSNCMLRFEETKIYKVLTEEPVHKVSKKALRLIESGRDVTLKDEKGRGYLFLISDHYEKFSSPLAVPVVYQLCLGGIDVNNRDENNNTVLHELIKKRGVFRIVIALLRCGANPLALDNEGLTVKESLLQSKPEGWEENYYWLEEYSPGLVNELQKDIPELKTVERLLKSWCLTRITNESRGRLNLLGAVENRESLERKTALLQLLRKFDQTSEFVAACLAGSINWMKKCLERGRPDVNTKDFSYRFYYDSFPKIPQPLLAAVWEQNCVGVVEELLTLWPDTSTPYENSQEPRIKPLFFHVLTGPPKLLDYKIIQAVLRQSNTLIKDQDGQNILFTAMKENFPAAVLKDILSYRADLAERDFKGRTPRDFAAELSRDDYIEAIDEYVLETILKRDLESLENWVLKGYNYIYAALESNSTLANEVKSELEGRLFKETAKFIRQIRYITRCGERMFRAVDEGDLATVLKYAQGQFHMKNEAALARDVCGRHILHKALLTDNELLIISLIERFPYLVNFGDNLNRTSMHYGYLLHGRNDIVSKMVAFGGSDEVKDVRGRVPSNYFEGNITTLEHQTLTREVVEFSTWVHLHNIDFESKIREYIAEGNLDKVEEIVPLVMEYADLSFFSHLLFDCIESNQDAIAQSLINGGCKTRIWKQYGDRLISLREKAHESGMDSVVQFIDENCNLISDDDENQLSSFDELSSVGSIFIR</sequence>
<dbReference type="PANTHER" id="PTHR24172:SF4">
    <property type="entry name" value="ANK_REP_REGION DOMAIN-CONTAINING PROTEIN"/>
    <property type="match status" value="1"/>
</dbReference>
<dbReference type="AlphaFoldDB" id="A0A7I8VS09"/>
<dbReference type="SMART" id="SM00248">
    <property type="entry name" value="ANK"/>
    <property type="match status" value="4"/>
</dbReference>
<evidence type="ECO:0000313" key="2">
    <source>
        <dbReference type="Proteomes" id="UP000549394"/>
    </source>
</evidence>
<organism evidence="1 2">
    <name type="scientific">Dimorphilus gyrociliatus</name>
    <dbReference type="NCBI Taxonomy" id="2664684"/>
    <lineage>
        <taxon>Eukaryota</taxon>
        <taxon>Metazoa</taxon>
        <taxon>Spiralia</taxon>
        <taxon>Lophotrochozoa</taxon>
        <taxon>Annelida</taxon>
        <taxon>Polychaeta</taxon>
        <taxon>Polychaeta incertae sedis</taxon>
        <taxon>Dinophilidae</taxon>
        <taxon>Dimorphilus</taxon>
    </lineage>
</organism>
<dbReference type="EMBL" id="CAJFCJ010000009">
    <property type="protein sequence ID" value="CAD5119108.1"/>
    <property type="molecule type" value="Genomic_DNA"/>
</dbReference>
<gene>
    <name evidence="1" type="ORF">DGYR_LOCUS7393</name>
</gene>
<protein>
    <submittedName>
        <fullName evidence="1">DgyrCDS7752</fullName>
    </submittedName>
</protein>
<reference evidence="1 2" key="1">
    <citation type="submission" date="2020-08" db="EMBL/GenBank/DDBJ databases">
        <authorList>
            <person name="Hejnol A."/>
        </authorList>
    </citation>
    <scope>NUCLEOTIDE SEQUENCE [LARGE SCALE GENOMIC DNA]</scope>
</reference>
<comment type="caution">
    <text evidence="1">The sequence shown here is derived from an EMBL/GenBank/DDBJ whole genome shotgun (WGS) entry which is preliminary data.</text>
</comment>
<dbReference type="InterPro" id="IPR002110">
    <property type="entry name" value="Ankyrin_rpt"/>
</dbReference>
<name>A0A7I8VS09_9ANNE</name>
<dbReference type="SUPFAM" id="SSF48403">
    <property type="entry name" value="Ankyrin repeat"/>
    <property type="match status" value="1"/>
</dbReference>
<keyword evidence="2" id="KW-1185">Reference proteome</keyword>
<dbReference type="Gene3D" id="1.25.40.20">
    <property type="entry name" value="Ankyrin repeat-containing domain"/>
    <property type="match status" value="2"/>
</dbReference>
<proteinExistence type="predicted"/>
<accession>A0A7I8VS09</accession>